<accession>A0A1M4SS17</accession>
<protein>
    <submittedName>
        <fullName evidence="3">DNA-binding transcriptional regulator, MerR family</fullName>
    </submittedName>
</protein>
<dbReference type="GO" id="GO:0003700">
    <property type="term" value="F:DNA-binding transcription factor activity"/>
    <property type="evidence" value="ECO:0007669"/>
    <property type="project" value="InterPro"/>
</dbReference>
<dbReference type="InterPro" id="IPR009061">
    <property type="entry name" value="DNA-bd_dom_put_sf"/>
</dbReference>
<dbReference type="GO" id="GO:0003677">
    <property type="term" value="F:DNA binding"/>
    <property type="evidence" value="ECO:0007669"/>
    <property type="project" value="UniProtKB-KW"/>
</dbReference>
<dbReference type="EMBL" id="FQVG01000002">
    <property type="protein sequence ID" value="SHE34787.1"/>
    <property type="molecule type" value="Genomic_DNA"/>
</dbReference>
<feature type="domain" description="HTH merR-type" evidence="2">
    <location>
        <begin position="7"/>
        <end position="75"/>
    </location>
</feature>
<proteinExistence type="predicted"/>
<name>A0A1M4SS17_9CLOT</name>
<dbReference type="RefSeq" id="WP_073247640.1">
    <property type="nucleotide sequence ID" value="NZ_FQVG01000002.1"/>
</dbReference>
<dbReference type="InterPro" id="IPR047057">
    <property type="entry name" value="MerR_fam"/>
</dbReference>
<gene>
    <name evidence="3" type="ORF">SAMN02746091_00209</name>
</gene>
<dbReference type="Gene3D" id="1.10.1660.10">
    <property type="match status" value="1"/>
</dbReference>
<reference evidence="4" key="1">
    <citation type="submission" date="2016-11" db="EMBL/GenBank/DDBJ databases">
        <authorList>
            <person name="Varghese N."/>
            <person name="Submissions S."/>
        </authorList>
    </citation>
    <scope>NUCLEOTIDE SEQUENCE [LARGE SCALE GENOMIC DNA]</scope>
    <source>
        <strain evidence="4">DSM 10124</strain>
    </source>
</reference>
<dbReference type="SUPFAM" id="SSF46955">
    <property type="entry name" value="Putative DNA-binding domain"/>
    <property type="match status" value="1"/>
</dbReference>
<keyword evidence="4" id="KW-1185">Reference proteome</keyword>
<dbReference type="SMART" id="SM00422">
    <property type="entry name" value="HTH_MERR"/>
    <property type="match status" value="1"/>
</dbReference>
<evidence type="ECO:0000313" key="3">
    <source>
        <dbReference type="EMBL" id="SHE34787.1"/>
    </source>
</evidence>
<dbReference type="AlphaFoldDB" id="A0A1M4SS17"/>
<sequence length="173" mass="20607">MEEKKNYYTFKEVCQLTGYKDSVIRYYEKEFELNIQRDTKGRRIFSPNDLNILLQIKNLQEKGLTNGQIKKILMNQETAITSLDAVVAFNDNDIDENDQDKIKLIEEKLNAINQKLEEIDKNVFSKERDILISENMKLKMELKQKCYEIIELKEKLKYEKQTKKGILSKLFRK</sequence>
<dbReference type="PANTHER" id="PTHR30204:SF15">
    <property type="entry name" value="BLL5018 PROTEIN"/>
    <property type="match status" value="1"/>
</dbReference>
<dbReference type="Proteomes" id="UP000184423">
    <property type="component" value="Unassembled WGS sequence"/>
</dbReference>
<organism evidence="3 4">
    <name type="scientific">Caloramator proteoclasticus DSM 10124</name>
    <dbReference type="NCBI Taxonomy" id="1121262"/>
    <lineage>
        <taxon>Bacteria</taxon>
        <taxon>Bacillati</taxon>
        <taxon>Bacillota</taxon>
        <taxon>Clostridia</taxon>
        <taxon>Eubacteriales</taxon>
        <taxon>Clostridiaceae</taxon>
        <taxon>Caloramator</taxon>
    </lineage>
</organism>
<dbReference type="Pfam" id="PF13411">
    <property type="entry name" value="MerR_1"/>
    <property type="match status" value="1"/>
</dbReference>
<dbReference type="PROSITE" id="PS50937">
    <property type="entry name" value="HTH_MERR_2"/>
    <property type="match status" value="1"/>
</dbReference>
<dbReference type="InterPro" id="IPR000551">
    <property type="entry name" value="MerR-type_HTH_dom"/>
</dbReference>
<evidence type="ECO:0000313" key="4">
    <source>
        <dbReference type="Proteomes" id="UP000184423"/>
    </source>
</evidence>
<evidence type="ECO:0000259" key="2">
    <source>
        <dbReference type="PROSITE" id="PS50937"/>
    </source>
</evidence>
<evidence type="ECO:0000256" key="1">
    <source>
        <dbReference type="ARBA" id="ARBA00023125"/>
    </source>
</evidence>
<dbReference type="PANTHER" id="PTHR30204">
    <property type="entry name" value="REDOX-CYCLING DRUG-SENSING TRANSCRIPTIONAL ACTIVATOR SOXR"/>
    <property type="match status" value="1"/>
</dbReference>
<keyword evidence="1 3" id="KW-0238">DNA-binding</keyword>